<keyword evidence="1" id="KW-0732">Signal</keyword>
<gene>
    <name evidence="2" type="ORF">MMA15_09890</name>
</gene>
<reference evidence="2" key="2">
    <citation type="journal article" date="2023" name="Int. J. Syst. Evol. Microbiol.">
        <title>Streptomyces marispadix sp. nov., isolated from marine beach sediment of the Northern Coast of Portugal.</title>
        <authorList>
            <person name="dos Santos J.D.N."/>
            <person name="Vitorino I.R."/>
            <person name="Kallscheuer N."/>
            <person name="Srivastava A."/>
            <person name="Krautwurst S."/>
            <person name="Marz M."/>
            <person name="Jogler C."/>
            <person name="Lobo Da Cunha A."/>
            <person name="Catita J."/>
            <person name="Goncalves H."/>
            <person name="Gonzalez I."/>
            <person name="Reyes F."/>
            <person name="Lage O.M."/>
        </authorList>
    </citation>
    <scope>NUCLEOTIDE SEQUENCE</scope>
    <source>
        <strain evidence="2">M600PL45_2</strain>
    </source>
</reference>
<sequence>MRRNRILGVSALALALVAGGGWTAQADSTGSVKSSGGHDKIHGYEVVRLANENVPNFQRRTVTCPRGKKVLGGGAEARGNEAILVGSFPTDDNRGWIGLGRQPNSSTVGISVFAICAYPR</sequence>
<feature type="signal peptide" evidence="1">
    <location>
        <begin position="1"/>
        <end position="26"/>
    </location>
</feature>
<dbReference type="RefSeq" id="WP_241058742.1">
    <property type="nucleotide sequence ID" value="NZ_JAKWJU010000002.1"/>
</dbReference>
<protein>
    <recommendedName>
        <fullName evidence="4">Secreted protein</fullName>
    </recommendedName>
</protein>
<evidence type="ECO:0000313" key="2">
    <source>
        <dbReference type="EMBL" id="MCH6160702.1"/>
    </source>
</evidence>
<organism evidence="2 3">
    <name type="scientific">Streptomyces marispadix</name>
    <dbReference type="NCBI Taxonomy" id="2922868"/>
    <lineage>
        <taxon>Bacteria</taxon>
        <taxon>Bacillati</taxon>
        <taxon>Actinomycetota</taxon>
        <taxon>Actinomycetes</taxon>
        <taxon>Kitasatosporales</taxon>
        <taxon>Streptomycetaceae</taxon>
        <taxon>Streptomyces</taxon>
    </lineage>
</organism>
<dbReference type="Proteomes" id="UP001166784">
    <property type="component" value="Unassembled WGS sequence"/>
</dbReference>
<accession>A0ABS9SWM8</accession>
<dbReference type="EMBL" id="JAKWJU010000002">
    <property type="protein sequence ID" value="MCH6160702.1"/>
    <property type="molecule type" value="Genomic_DNA"/>
</dbReference>
<keyword evidence="3" id="KW-1185">Reference proteome</keyword>
<name>A0ABS9SWM8_9ACTN</name>
<evidence type="ECO:0008006" key="4">
    <source>
        <dbReference type="Google" id="ProtNLM"/>
    </source>
</evidence>
<evidence type="ECO:0000256" key="1">
    <source>
        <dbReference type="SAM" id="SignalP"/>
    </source>
</evidence>
<proteinExistence type="predicted"/>
<comment type="caution">
    <text evidence="2">The sequence shown here is derived from an EMBL/GenBank/DDBJ whole genome shotgun (WGS) entry which is preliminary data.</text>
</comment>
<evidence type="ECO:0000313" key="3">
    <source>
        <dbReference type="Proteomes" id="UP001166784"/>
    </source>
</evidence>
<reference evidence="2" key="1">
    <citation type="submission" date="2022-03" db="EMBL/GenBank/DDBJ databases">
        <authorList>
            <person name="Santos J.D.N."/>
            <person name="Kallscheuer N."/>
            <person name="Jogler C."/>
            <person name="Lage O.M."/>
        </authorList>
    </citation>
    <scope>NUCLEOTIDE SEQUENCE</scope>
    <source>
        <strain evidence="2">M600PL45_2</strain>
    </source>
</reference>
<feature type="chain" id="PRO_5047449917" description="Secreted protein" evidence="1">
    <location>
        <begin position="27"/>
        <end position="120"/>
    </location>
</feature>